<evidence type="ECO:0000259" key="1">
    <source>
        <dbReference type="Pfam" id="PF04536"/>
    </source>
</evidence>
<organism evidence="2 3">
    <name type="scientific">Haloferula luteola</name>
    <dbReference type="NCBI Taxonomy" id="595692"/>
    <lineage>
        <taxon>Bacteria</taxon>
        <taxon>Pseudomonadati</taxon>
        <taxon>Verrucomicrobiota</taxon>
        <taxon>Verrucomicrobiia</taxon>
        <taxon>Verrucomicrobiales</taxon>
        <taxon>Verrucomicrobiaceae</taxon>
        <taxon>Haloferula</taxon>
    </lineage>
</organism>
<name>A0A840V9G2_9BACT</name>
<evidence type="ECO:0000313" key="3">
    <source>
        <dbReference type="Proteomes" id="UP000557717"/>
    </source>
</evidence>
<dbReference type="Pfam" id="PF04536">
    <property type="entry name" value="TPM_phosphatase"/>
    <property type="match status" value="1"/>
</dbReference>
<evidence type="ECO:0000313" key="2">
    <source>
        <dbReference type="EMBL" id="MBB5352224.1"/>
    </source>
</evidence>
<reference evidence="2 3" key="1">
    <citation type="submission" date="2020-08" db="EMBL/GenBank/DDBJ databases">
        <title>Genomic Encyclopedia of Type Strains, Phase IV (KMG-IV): sequencing the most valuable type-strain genomes for metagenomic binning, comparative biology and taxonomic classification.</title>
        <authorList>
            <person name="Goeker M."/>
        </authorList>
    </citation>
    <scope>NUCLEOTIDE SEQUENCE [LARGE SCALE GENOMIC DNA]</scope>
    <source>
        <strain evidence="2 3">YC6886</strain>
    </source>
</reference>
<dbReference type="RefSeq" id="WP_184019078.1">
    <property type="nucleotide sequence ID" value="NZ_JACHFD010000011.1"/>
</dbReference>
<dbReference type="AlphaFoldDB" id="A0A840V9G2"/>
<sequence length="194" mass="21372">MECPYCHRPVPDGAETCPSCQLSYERLSSVLGPVPVLEQPVGDTTGELTPRNRKALAARIEGIERRFPQVRVRIVLRYFAEEHPLTLSAFWLFNSGQFCRAAESDGDNRTLLLILDPQSQRAALAPGYGLEVFFGPRTLDTALAAGKAAWSAGKWQQGCLAILDQLEQQLATIARQIEAGFGILPTEEAREANF</sequence>
<protein>
    <submittedName>
        <fullName evidence="2">Putative membrane protein YgcG</fullName>
    </submittedName>
</protein>
<keyword evidence="3" id="KW-1185">Reference proteome</keyword>
<gene>
    <name evidence="2" type="ORF">HNR46_002467</name>
</gene>
<accession>A0A840V9G2</accession>
<comment type="caution">
    <text evidence="2">The sequence shown here is derived from an EMBL/GenBank/DDBJ whole genome shotgun (WGS) entry which is preliminary data.</text>
</comment>
<dbReference type="Gene3D" id="3.10.310.50">
    <property type="match status" value="1"/>
</dbReference>
<dbReference type="Proteomes" id="UP000557717">
    <property type="component" value="Unassembled WGS sequence"/>
</dbReference>
<feature type="domain" description="TPM" evidence="1">
    <location>
        <begin position="42"/>
        <end position="168"/>
    </location>
</feature>
<proteinExistence type="predicted"/>
<dbReference type="EMBL" id="JACHFD010000011">
    <property type="protein sequence ID" value="MBB5352224.1"/>
    <property type="molecule type" value="Genomic_DNA"/>
</dbReference>
<dbReference type="InterPro" id="IPR007621">
    <property type="entry name" value="TPM_dom"/>
</dbReference>